<keyword evidence="7" id="KW-1185">Reference proteome</keyword>
<feature type="region of interest" description="Disordered" evidence="2">
    <location>
        <begin position="314"/>
        <end position="333"/>
    </location>
</feature>
<evidence type="ECO:0000259" key="5">
    <source>
        <dbReference type="SMART" id="SM00645"/>
    </source>
</evidence>
<dbReference type="Proteomes" id="UP000719412">
    <property type="component" value="Unassembled WGS sequence"/>
</dbReference>
<evidence type="ECO:0000256" key="2">
    <source>
        <dbReference type="SAM" id="MobiDB-lite"/>
    </source>
</evidence>
<keyword evidence="3" id="KW-1133">Transmembrane helix</keyword>
<dbReference type="PANTHER" id="PTHR12411">
    <property type="entry name" value="CYSTEINE PROTEASE FAMILY C1-RELATED"/>
    <property type="match status" value="1"/>
</dbReference>
<dbReference type="GO" id="GO:0006508">
    <property type="term" value="P:proteolysis"/>
    <property type="evidence" value="ECO:0007669"/>
    <property type="project" value="InterPro"/>
</dbReference>
<dbReference type="InterPro" id="IPR000668">
    <property type="entry name" value="Peptidase_C1A_C"/>
</dbReference>
<proteinExistence type="inferred from homology"/>
<reference evidence="6" key="2">
    <citation type="submission" date="2021-08" db="EMBL/GenBank/DDBJ databases">
        <authorList>
            <person name="Eriksson T."/>
        </authorList>
    </citation>
    <scope>NUCLEOTIDE SEQUENCE</scope>
    <source>
        <strain evidence="6">Stoneville</strain>
        <tissue evidence="6">Whole head</tissue>
    </source>
</reference>
<dbReference type="Gene3D" id="3.90.70.10">
    <property type="entry name" value="Cysteine proteinases"/>
    <property type="match status" value="1"/>
</dbReference>
<reference evidence="6" key="1">
    <citation type="journal article" date="2020" name="J Insects Food Feed">
        <title>The yellow mealworm (Tenebrio molitor) genome: a resource for the emerging insects as food and feed industry.</title>
        <authorList>
            <person name="Eriksson T."/>
            <person name="Andere A."/>
            <person name="Kelstrup H."/>
            <person name="Emery V."/>
            <person name="Picard C."/>
        </authorList>
    </citation>
    <scope>NUCLEOTIDE SEQUENCE</scope>
    <source>
        <strain evidence="6">Stoneville</strain>
        <tissue evidence="6">Whole head</tissue>
    </source>
</reference>
<keyword evidence="3" id="KW-0812">Transmembrane</keyword>
<evidence type="ECO:0000256" key="1">
    <source>
        <dbReference type="ARBA" id="ARBA00008455"/>
    </source>
</evidence>
<dbReference type="EMBL" id="JABDTM020027252">
    <property type="protein sequence ID" value="KAH0810805.1"/>
    <property type="molecule type" value="Genomic_DNA"/>
</dbReference>
<protein>
    <recommendedName>
        <fullName evidence="5">Peptidase C1A papain C-terminal domain-containing protein</fullName>
    </recommendedName>
</protein>
<dbReference type="InterPro" id="IPR013128">
    <property type="entry name" value="Peptidase_C1A"/>
</dbReference>
<keyword evidence="3" id="KW-0472">Membrane</keyword>
<gene>
    <name evidence="6" type="ORF">GEV33_011984</name>
</gene>
<feature type="domain" description="Peptidase C1A papain C-terminal" evidence="5">
    <location>
        <begin position="81"/>
        <end position="306"/>
    </location>
</feature>
<dbReference type="AlphaFoldDB" id="A0A8J6H2X8"/>
<dbReference type="SUPFAM" id="SSF54001">
    <property type="entry name" value="Cysteine proteinases"/>
    <property type="match status" value="1"/>
</dbReference>
<dbReference type="GO" id="GO:0008234">
    <property type="term" value="F:cysteine-type peptidase activity"/>
    <property type="evidence" value="ECO:0007669"/>
    <property type="project" value="InterPro"/>
</dbReference>
<feature type="chain" id="PRO_5035145254" description="Peptidase C1A papain C-terminal domain-containing protein" evidence="4">
    <location>
        <begin position="22"/>
        <end position="393"/>
    </location>
</feature>
<dbReference type="InterPro" id="IPR038765">
    <property type="entry name" value="Papain-like_cys_pep_sf"/>
</dbReference>
<comment type="caution">
    <text evidence="6">The sequence shown here is derived from an EMBL/GenBank/DDBJ whole genome shotgun (WGS) entry which is preliminary data.</text>
</comment>
<organism evidence="6 7">
    <name type="scientific">Tenebrio molitor</name>
    <name type="common">Yellow mealworm beetle</name>
    <dbReference type="NCBI Taxonomy" id="7067"/>
    <lineage>
        <taxon>Eukaryota</taxon>
        <taxon>Metazoa</taxon>
        <taxon>Ecdysozoa</taxon>
        <taxon>Arthropoda</taxon>
        <taxon>Hexapoda</taxon>
        <taxon>Insecta</taxon>
        <taxon>Pterygota</taxon>
        <taxon>Neoptera</taxon>
        <taxon>Endopterygota</taxon>
        <taxon>Coleoptera</taxon>
        <taxon>Polyphaga</taxon>
        <taxon>Cucujiformia</taxon>
        <taxon>Tenebrionidae</taxon>
        <taxon>Tenebrio</taxon>
    </lineage>
</organism>
<evidence type="ECO:0000256" key="4">
    <source>
        <dbReference type="SAM" id="SignalP"/>
    </source>
</evidence>
<name>A0A8J6H2X8_TENMO</name>
<sequence>MRYAFFLYALAIFPLCEVKRGQYLTKTFIDFINKNQSSWRAGKFFLENVTSGNFVHLHPRLVLKVDDEVRVKDCNLEGLYVPDSFDARKEWPHCADVIGNIKDQGSCNSCWAFSSTGVMTDRLCIQSEGEVKFQFSPQDVLSCENCSTGCVGGGFWGSAWRYWTESGIVSGGDYDSYQGCVFYQESEYYLETKSPCIKSCNNPHYNISYAEDKHFGSDYYQVNPAEECIQAEIMSNGPVEAMFDLYEDFSYYKDGSVMNMMGSGKRKSLLARGQQLGLHVGKLKGFFKIRRGVNECGIEQNVLAGIARLEAKTEAPQSSAEAKTEEPQSSATSSSSPWFLVALVSAGIVVAVMAIALFVKKKRLVYKSMRGMMTNSIDRDQWLNVTSESRDRI</sequence>
<evidence type="ECO:0000313" key="7">
    <source>
        <dbReference type="Proteomes" id="UP000719412"/>
    </source>
</evidence>
<accession>A0A8J6H2X8</accession>
<evidence type="ECO:0000256" key="3">
    <source>
        <dbReference type="SAM" id="Phobius"/>
    </source>
</evidence>
<dbReference type="SMART" id="SM00645">
    <property type="entry name" value="Pept_C1"/>
    <property type="match status" value="1"/>
</dbReference>
<keyword evidence="4" id="KW-0732">Signal</keyword>
<feature type="signal peptide" evidence="4">
    <location>
        <begin position="1"/>
        <end position="21"/>
    </location>
</feature>
<evidence type="ECO:0000313" key="6">
    <source>
        <dbReference type="EMBL" id="KAH0810805.1"/>
    </source>
</evidence>
<dbReference type="Pfam" id="PF00112">
    <property type="entry name" value="Peptidase_C1"/>
    <property type="match status" value="1"/>
</dbReference>
<feature type="transmembrane region" description="Helical" evidence="3">
    <location>
        <begin position="338"/>
        <end position="359"/>
    </location>
</feature>
<comment type="similarity">
    <text evidence="1">Belongs to the peptidase C1 family.</text>
</comment>